<dbReference type="GO" id="GO:0055085">
    <property type="term" value="P:transmembrane transport"/>
    <property type="evidence" value="ECO:0007669"/>
    <property type="project" value="InterPro"/>
</dbReference>
<name>A0A5B6TC53_9BACT</name>
<feature type="transmembrane region" description="Helical" evidence="9">
    <location>
        <begin position="101"/>
        <end position="119"/>
    </location>
</feature>
<dbReference type="InterPro" id="IPR001626">
    <property type="entry name" value="ABC_TroCD"/>
</dbReference>
<evidence type="ECO:0000313" key="11">
    <source>
        <dbReference type="EMBL" id="KAA3438049.1"/>
    </source>
</evidence>
<dbReference type="GO" id="GO:0010043">
    <property type="term" value="P:response to zinc ion"/>
    <property type="evidence" value="ECO:0007669"/>
    <property type="project" value="TreeGrafter"/>
</dbReference>
<dbReference type="SUPFAM" id="SSF47979">
    <property type="entry name" value="Iron-dependent repressor protein, dimerization domain"/>
    <property type="match status" value="1"/>
</dbReference>
<dbReference type="PANTHER" id="PTHR30477:SF3">
    <property type="entry name" value="METAL TRANSPORT SYSTEM MEMBRANE PROTEIN CT_069-RELATED"/>
    <property type="match status" value="1"/>
</dbReference>
<dbReference type="Pfam" id="PF02742">
    <property type="entry name" value="Fe_dep_repr_C"/>
    <property type="match status" value="1"/>
</dbReference>
<dbReference type="GO" id="GO:0046983">
    <property type="term" value="F:protein dimerization activity"/>
    <property type="evidence" value="ECO:0007669"/>
    <property type="project" value="InterPro"/>
</dbReference>
<dbReference type="Gene3D" id="1.10.3470.10">
    <property type="entry name" value="ABC transporter involved in vitamin B12 uptake, BtuC"/>
    <property type="match status" value="1"/>
</dbReference>
<evidence type="ECO:0000256" key="8">
    <source>
        <dbReference type="RuleBase" id="RU003943"/>
    </source>
</evidence>
<dbReference type="GO" id="GO:0003700">
    <property type="term" value="F:DNA-binding transcription factor activity"/>
    <property type="evidence" value="ECO:0007669"/>
    <property type="project" value="InterPro"/>
</dbReference>
<feature type="transmembrane region" description="Helical" evidence="9">
    <location>
        <begin position="139"/>
        <end position="164"/>
    </location>
</feature>
<dbReference type="InterPro" id="IPR001367">
    <property type="entry name" value="Fe_dep_repressor"/>
</dbReference>
<evidence type="ECO:0000256" key="1">
    <source>
        <dbReference type="ARBA" id="ARBA00004651"/>
    </source>
</evidence>
<dbReference type="PANTHER" id="PTHR30477">
    <property type="entry name" value="ABC-TRANSPORTER METAL-BINDING PROTEIN"/>
    <property type="match status" value="1"/>
</dbReference>
<accession>A0A5B6TC53</accession>
<dbReference type="GO" id="GO:0071281">
    <property type="term" value="P:cellular response to iron ion"/>
    <property type="evidence" value="ECO:0007669"/>
    <property type="project" value="UniProtKB-ARBA"/>
</dbReference>
<feature type="domain" description="Iron dependent repressor metal binding and dimerisation" evidence="10">
    <location>
        <begin position="359"/>
        <end position="427"/>
    </location>
</feature>
<gene>
    <name evidence="11" type="ORF">FOA19_12300</name>
</gene>
<feature type="transmembrane region" description="Helical" evidence="9">
    <location>
        <begin position="15"/>
        <end position="38"/>
    </location>
</feature>
<comment type="similarity">
    <text evidence="2 8">Belongs to the ABC-3 integral membrane protein family.</text>
</comment>
<feature type="transmembrane region" description="Helical" evidence="9">
    <location>
        <begin position="69"/>
        <end position="89"/>
    </location>
</feature>
<dbReference type="EMBL" id="VKKY01000002">
    <property type="protein sequence ID" value="KAA3438049.1"/>
    <property type="molecule type" value="Genomic_DNA"/>
</dbReference>
<reference evidence="11 12" key="1">
    <citation type="submission" date="2019-07" db="EMBL/GenBank/DDBJ databases">
        <title>Rufibacter sp. nov., isolated from lake sediment.</title>
        <authorList>
            <person name="Qu J.-H."/>
        </authorList>
    </citation>
    <scope>NUCLEOTIDE SEQUENCE [LARGE SCALE GENOMIC DNA]</scope>
    <source>
        <strain evidence="11 12">NBS58-1</strain>
    </source>
</reference>
<keyword evidence="4" id="KW-1003">Cell membrane</keyword>
<dbReference type="InterPro" id="IPR036388">
    <property type="entry name" value="WH-like_DNA-bd_sf"/>
</dbReference>
<dbReference type="Gene3D" id="1.10.10.10">
    <property type="entry name" value="Winged helix-like DNA-binding domain superfamily/Winged helix DNA-binding domain"/>
    <property type="match status" value="1"/>
</dbReference>
<feature type="transmembrane region" description="Helical" evidence="9">
    <location>
        <begin position="43"/>
        <end position="63"/>
    </location>
</feature>
<dbReference type="AlphaFoldDB" id="A0A5B6TC53"/>
<dbReference type="GO" id="GO:0043190">
    <property type="term" value="C:ATP-binding cassette (ABC) transporter complex"/>
    <property type="evidence" value="ECO:0007669"/>
    <property type="project" value="InterPro"/>
</dbReference>
<evidence type="ECO:0000256" key="7">
    <source>
        <dbReference type="ARBA" id="ARBA00023136"/>
    </source>
</evidence>
<evidence type="ECO:0000256" key="5">
    <source>
        <dbReference type="ARBA" id="ARBA00022692"/>
    </source>
</evidence>
<evidence type="ECO:0000256" key="2">
    <source>
        <dbReference type="ARBA" id="ARBA00008034"/>
    </source>
</evidence>
<dbReference type="CDD" id="cd06550">
    <property type="entry name" value="TM_ABC_iron-siderophores_like"/>
    <property type="match status" value="1"/>
</dbReference>
<dbReference type="InterPro" id="IPR037294">
    <property type="entry name" value="ABC_BtuC-like"/>
</dbReference>
<keyword evidence="5 8" id="KW-0812">Transmembrane</keyword>
<evidence type="ECO:0000259" key="10">
    <source>
        <dbReference type="Pfam" id="PF02742"/>
    </source>
</evidence>
<feature type="transmembrane region" description="Helical" evidence="9">
    <location>
        <begin position="262"/>
        <end position="289"/>
    </location>
</feature>
<keyword evidence="6 9" id="KW-1133">Transmembrane helix</keyword>
<dbReference type="SMART" id="SM00529">
    <property type="entry name" value="HTH_DTXR"/>
    <property type="match status" value="1"/>
</dbReference>
<feature type="transmembrane region" description="Helical" evidence="9">
    <location>
        <begin position="203"/>
        <end position="222"/>
    </location>
</feature>
<proteinExistence type="inferred from homology"/>
<feature type="transmembrane region" description="Helical" evidence="9">
    <location>
        <begin position="229"/>
        <end position="250"/>
    </location>
</feature>
<comment type="caution">
    <text evidence="11">The sequence shown here is derived from an EMBL/GenBank/DDBJ whole genome shotgun (WGS) entry which is preliminary data.</text>
</comment>
<keyword evidence="3 8" id="KW-0813">Transport</keyword>
<dbReference type="Proteomes" id="UP000324133">
    <property type="component" value="Unassembled WGS sequence"/>
</dbReference>
<comment type="subcellular location">
    <subcellularLocation>
        <location evidence="1 8">Cell membrane</location>
        <topology evidence="1 8">Multi-pass membrane protein</topology>
    </subcellularLocation>
</comment>
<evidence type="ECO:0000256" key="4">
    <source>
        <dbReference type="ARBA" id="ARBA00022475"/>
    </source>
</evidence>
<dbReference type="RefSeq" id="WP_149091112.1">
    <property type="nucleotide sequence ID" value="NZ_VKKY01000002.1"/>
</dbReference>
<dbReference type="OrthoDB" id="9788905at2"/>
<dbReference type="FunFam" id="1.10.3470.10:FF:000003">
    <property type="entry name" value="Iron ABC transporter permease SitD"/>
    <property type="match status" value="1"/>
</dbReference>
<evidence type="ECO:0000313" key="12">
    <source>
        <dbReference type="Proteomes" id="UP000324133"/>
    </source>
</evidence>
<dbReference type="InterPro" id="IPR036421">
    <property type="entry name" value="Fe_dep_repressor_sf"/>
</dbReference>
<dbReference type="InterPro" id="IPR022689">
    <property type="entry name" value="Iron_dep_repressor"/>
</dbReference>
<organism evidence="11 12">
    <name type="scientific">Rufibacter hautae</name>
    <dbReference type="NCBI Taxonomy" id="2595005"/>
    <lineage>
        <taxon>Bacteria</taxon>
        <taxon>Pseudomonadati</taxon>
        <taxon>Bacteroidota</taxon>
        <taxon>Cytophagia</taxon>
        <taxon>Cytophagales</taxon>
        <taxon>Hymenobacteraceae</taxon>
        <taxon>Rufibacter</taxon>
    </lineage>
</organism>
<dbReference type="SUPFAM" id="SSF81345">
    <property type="entry name" value="ABC transporter involved in vitamin B12 uptake, BtuC"/>
    <property type="match status" value="1"/>
</dbReference>
<dbReference type="Pfam" id="PF00950">
    <property type="entry name" value="ABC-3"/>
    <property type="match status" value="1"/>
</dbReference>
<sequence length="430" mass="47310">MNTLWDFLSMSDANVRFVTIGSVLLAASSAVVGCFTVLRKRALVGDAVAHAVLPGVCLAFILTGEKNPLILLLGSFLTGWLSLIIIDLVTANSRIKEDTAIGLVLSVFFGIGILLLTSIQHSNNENQSGLDKFLFGSAAALVGQDLITFGAVAVLLLLSVLLLYKEFKLISFDLAYARTIGLPVRGLELLLTTLTVLAVVVGIQSVGVVLMSAMLITPAAAARFWTDRLGAMVVIAAAMSAFCGAAGAYVSFTAPAMPTGPWIVMLLSLLAIFSFILAPKKGLLARYLMQRRLRRQMTRENILKTLFHLGEAKGEYEHSYSKQQILERRRQPLLRMKNGLKVLRRQGLVQESHDGWALTSPGKKEAQRIVRLHRLWELYLTEYLQVASDHVHEDAESIEHVLTPELEKRLEELLDYPTSDPHHTTIPQQS</sequence>
<evidence type="ECO:0000256" key="9">
    <source>
        <dbReference type="SAM" id="Phobius"/>
    </source>
</evidence>
<protein>
    <submittedName>
        <fullName evidence="11">Iron chelate uptake ABC transporter family permease subunit</fullName>
    </submittedName>
</protein>
<keyword evidence="12" id="KW-1185">Reference proteome</keyword>
<keyword evidence="7 9" id="KW-0472">Membrane</keyword>
<dbReference type="GO" id="GO:0046914">
    <property type="term" value="F:transition metal ion binding"/>
    <property type="evidence" value="ECO:0007669"/>
    <property type="project" value="InterPro"/>
</dbReference>
<evidence type="ECO:0000256" key="3">
    <source>
        <dbReference type="ARBA" id="ARBA00022448"/>
    </source>
</evidence>
<evidence type="ECO:0000256" key="6">
    <source>
        <dbReference type="ARBA" id="ARBA00022989"/>
    </source>
</evidence>